<evidence type="ECO:0000313" key="18">
    <source>
        <dbReference type="EMBL" id="AOX47532.1"/>
    </source>
</evidence>
<protein>
    <recommendedName>
        <fullName evidence="7">Nucleoprotein</fullName>
    </recommendedName>
    <alternativeName>
        <fullName evidence="16">Nucleocapsid protein</fullName>
    </alternativeName>
</protein>
<dbReference type="GO" id="GO:0042025">
    <property type="term" value="C:host cell nucleus"/>
    <property type="evidence" value="ECO:0007669"/>
    <property type="project" value="UniProtKB-SubCell"/>
</dbReference>
<keyword evidence="9" id="KW-1048">Host nucleus</keyword>
<dbReference type="InterPro" id="IPR015971">
    <property type="entry name" value="Nucleocapsid_Phlebovirus"/>
</dbReference>
<sequence length="263" mass="29561">MSSILDELVKSFNIDSTIDTNWIQNLVDDYAYQGLDMTTIITYINDVLKTKPEGKAALMLLIGIGLTRGNKLEKILGSLNTNSQAKLSNGISLFNVKSSIRDANRTTTLTLARLRVAVPQIAAKILDDSRIVRPVSMSELKMFSPIFPAVFRDNCIASLIVKDVVNGFDKDVINNCLLHLYVYNFLESTKLFNPKLAVKGTPESKASQFIRAAWNSTHVSDKARKTFMTTYVHPRMSIINESGEHLMNHMKKEKMEIPIFLMD</sequence>
<dbReference type="GO" id="GO:0044172">
    <property type="term" value="C:host cell endoplasmic reticulum-Golgi intermediate compartment"/>
    <property type="evidence" value="ECO:0007669"/>
    <property type="project" value="UniProtKB-SubCell"/>
</dbReference>
<evidence type="ECO:0000256" key="12">
    <source>
        <dbReference type="ARBA" id="ARBA00022884"/>
    </source>
</evidence>
<dbReference type="GO" id="GO:1990904">
    <property type="term" value="C:ribonucleoprotein complex"/>
    <property type="evidence" value="ECO:0007669"/>
    <property type="project" value="UniProtKB-KW"/>
</dbReference>
<dbReference type="KEGG" id="vg:41324548"/>
<accession>A0A2Z2CF67</accession>
<evidence type="ECO:0000256" key="11">
    <source>
        <dbReference type="ARBA" id="ARBA00022844"/>
    </source>
</evidence>
<keyword evidence="15" id="KW-0687">Ribonucleoprotein</keyword>
<reference evidence="18 19" key="1">
    <citation type="submission" date="2016-09" db="EMBL/GenBank/DDBJ databases">
        <title>Genome sequences of viruses from moths from Washington state.</title>
        <authorList>
            <person name="Greninger A.L."/>
            <person name="Makhsous N."/>
            <person name="Jerome K.R."/>
            <person name="Droppers D."/>
        </authorList>
    </citation>
    <scope>NUCLEOTIDE SEQUENCE [LARGE SCALE GENOMIC DNA]</scope>
    <source>
        <strain evidence="18 19">M6</strain>
    </source>
</reference>
<evidence type="ECO:0000256" key="3">
    <source>
        <dbReference type="ARBA" id="ARBA00004192"/>
    </source>
</evidence>
<evidence type="ECO:0000256" key="9">
    <source>
        <dbReference type="ARBA" id="ARBA00022562"/>
    </source>
</evidence>
<keyword evidence="13 18" id="KW-0543">Viral nucleoprotein</keyword>
<evidence type="ECO:0000256" key="6">
    <source>
        <dbReference type="ARBA" id="ARBA00005299"/>
    </source>
</evidence>
<keyword evidence="10" id="KW-1040">Host Golgi apparatus</keyword>
<comment type="subcellular location">
    <subcellularLocation>
        <location evidence="1">Host Golgi apparatus</location>
    </subcellularLocation>
    <subcellularLocation>
        <location evidence="3">Host cytoplasm</location>
    </subcellularLocation>
    <subcellularLocation>
        <location evidence="5">Host endoplasmic reticulum-Golgi intermediate compartment</location>
    </subcellularLocation>
    <subcellularLocation>
        <location evidence="2">Host nucleus</location>
    </subcellularLocation>
    <subcellularLocation>
        <location evidence="4">Virion</location>
    </subcellularLocation>
</comment>
<evidence type="ECO:0000256" key="16">
    <source>
        <dbReference type="ARBA" id="ARBA00033344"/>
    </source>
</evidence>
<evidence type="ECO:0000256" key="7">
    <source>
        <dbReference type="ARBA" id="ARBA00014389"/>
    </source>
</evidence>
<dbReference type="EMBL" id="KX852389">
    <property type="protein sequence ID" value="AOX47532.1"/>
    <property type="molecule type" value="Viral_cRNA"/>
</dbReference>
<evidence type="ECO:0000256" key="5">
    <source>
        <dbReference type="ARBA" id="ARBA00004452"/>
    </source>
</evidence>
<keyword evidence="12" id="KW-0694">RNA-binding</keyword>
<dbReference type="GeneID" id="41324548"/>
<evidence type="ECO:0000256" key="10">
    <source>
        <dbReference type="ARBA" id="ARBA00022812"/>
    </source>
</evidence>
<evidence type="ECO:0000256" key="15">
    <source>
        <dbReference type="ARBA" id="ARBA00023274"/>
    </source>
</evidence>
<evidence type="ECO:0000256" key="2">
    <source>
        <dbReference type="ARBA" id="ARBA00004147"/>
    </source>
</evidence>
<keyword evidence="11" id="KW-0946">Virion</keyword>
<evidence type="ECO:0000256" key="8">
    <source>
        <dbReference type="ARBA" id="ARBA00022561"/>
    </source>
</evidence>
<evidence type="ECO:0000256" key="4">
    <source>
        <dbReference type="ARBA" id="ARBA00004328"/>
    </source>
</evidence>
<evidence type="ECO:0000256" key="14">
    <source>
        <dbReference type="ARBA" id="ARBA00023200"/>
    </source>
</evidence>
<keyword evidence="19" id="KW-1185">Reference proteome</keyword>
<dbReference type="Pfam" id="PF05733">
    <property type="entry name" value="Tenui_N"/>
    <property type="match status" value="1"/>
</dbReference>
<dbReference type="RefSeq" id="YP_009666270.1">
    <property type="nucleotide sequence ID" value="NC_043480.1"/>
</dbReference>
<dbReference type="Proteomes" id="UP000266914">
    <property type="component" value="Genome"/>
</dbReference>
<keyword evidence="8" id="KW-0167">Capsid protein</keyword>
<dbReference type="GO" id="GO:0044177">
    <property type="term" value="C:host cell Golgi apparatus"/>
    <property type="evidence" value="ECO:0007669"/>
    <property type="project" value="UniProtKB-SubCell"/>
</dbReference>
<dbReference type="GO" id="GO:0019013">
    <property type="term" value="C:viral nucleocapsid"/>
    <property type="evidence" value="ECO:0007669"/>
    <property type="project" value="UniProtKB-KW"/>
</dbReference>
<evidence type="ECO:0000256" key="13">
    <source>
        <dbReference type="ARBA" id="ARBA00023086"/>
    </source>
</evidence>
<evidence type="ECO:0000313" key="19">
    <source>
        <dbReference type="Proteomes" id="UP000266914"/>
    </source>
</evidence>
<comment type="similarity">
    <text evidence="6">Belongs to the phlebovirus nucleocapsid protein family.</text>
</comment>
<proteinExistence type="inferred from homology"/>
<name>A0A2Z2CF67_9VIRU</name>
<evidence type="ECO:0000256" key="17">
    <source>
        <dbReference type="ARBA" id="ARBA00046628"/>
    </source>
</evidence>
<dbReference type="PIRSF" id="PIRSF003953">
    <property type="entry name" value="N_PhelboV"/>
    <property type="match status" value="1"/>
</dbReference>
<organism evidence="18 19">
    <name type="scientific">Pidgey virus</name>
    <dbReference type="NCBI Taxonomy" id="1911436"/>
    <lineage>
        <taxon>Viruses</taxon>
        <taxon>Riboviria</taxon>
        <taxon>Orthornavirae</taxon>
        <taxon>Negarnaviricota</taxon>
        <taxon>Polyploviricotina</taxon>
        <taxon>Bunyaviricetes</taxon>
        <taxon>Hareavirales</taxon>
        <taxon>Phenuiviridae</taxon>
        <taxon>Pidchovirus</taxon>
        <taxon>Pidchovirus pidgei</taxon>
    </lineage>
</organism>
<dbReference type="InterPro" id="IPR009522">
    <property type="entry name" value="Capsid_Phlebovir/Tenuivir"/>
</dbReference>
<comment type="subunit">
    <text evidence="17">Homodimer. Homohexamer; ring-shaped, necessary to form the nucleocapsid. Homopentamers; opened pentamers in solution. Binds to viral genomic RNA. Interacts with glycoprotein Gn; this interaction allows packaging of nucleocapsids into virions.</text>
</comment>
<keyword evidence="14" id="KW-1035">Host cytoplasm</keyword>
<evidence type="ECO:0000256" key="1">
    <source>
        <dbReference type="ARBA" id="ARBA00004136"/>
    </source>
</evidence>
<dbReference type="GO" id="GO:0003723">
    <property type="term" value="F:RNA binding"/>
    <property type="evidence" value="ECO:0007669"/>
    <property type="project" value="UniProtKB-KW"/>
</dbReference>